<accession>A0A507EDI2</accession>
<organism evidence="1 2">
    <name type="scientific">Powellomyces hirtus</name>
    <dbReference type="NCBI Taxonomy" id="109895"/>
    <lineage>
        <taxon>Eukaryota</taxon>
        <taxon>Fungi</taxon>
        <taxon>Fungi incertae sedis</taxon>
        <taxon>Chytridiomycota</taxon>
        <taxon>Chytridiomycota incertae sedis</taxon>
        <taxon>Chytridiomycetes</taxon>
        <taxon>Spizellomycetales</taxon>
        <taxon>Powellomycetaceae</taxon>
        <taxon>Powellomyces</taxon>
    </lineage>
</organism>
<protein>
    <submittedName>
        <fullName evidence="1">Malate dehydrogenase</fullName>
    </submittedName>
</protein>
<gene>
    <name evidence="1" type="primary">PHI822</name>
    <name evidence="1" type="ORF">PhCBS80983_g00822</name>
</gene>
<reference evidence="1 2" key="1">
    <citation type="journal article" date="2019" name="Sci. Rep.">
        <title>Comparative genomics of chytrid fungi reveal insights into the obligate biotrophic and pathogenic lifestyle of Synchytrium endobioticum.</title>
        <authorList>
            <person name="van de Vossenberg B.T.L.H."/>
            <person name="Warris S."/>
            <person name="Nguyen H.D.T."/>
            <person name="van Gent-Pelzer M.P.E."/>
            <person name="Joly D.L."/>
            <person name="van de Geest H.C."/>
            <person name="Bonants P.J.M."/>
            <person name="Smith D.S."/>
            <person name="Levesque C.A."/>
            <person name="van der Lee T.A.J."/>
        </authorList>
    </citation>
    <scope>NUCLEOTIDE SEQUENCE [LARGE SCALE GENOMIC DNA]</scope>
    <source>
        <strain evidence="1 2">CBS 809.83</strain>
    </source>
</reference>
<comment type="caution">
    <text evidence="1">The sequence shown here is derived from an EMBL/GenBank/DDBJ whole genome shotgun (WGS) entry which is preliminary data.</text>
</comment>
<sequence length="132" mass="15446">MAHFVIAGKANDPEYAKAEMLAHHLRTNLPDFHIELIPKHPSQWEEYVRNTYTQKRWSERMARDRTYKDPARLQQMIWRKSGELIGDTGDFLKMVGCETKEMKETYNEELKLSDDLLNDISKETMASLVGKS</sequence>
<name>A0A507EDI2_9FUNG</name>
<evidence type="ECO:0000313" key="1">
    <source>
        <dbReference type="EMBL" id="TPX61881.1"/>
    </source>
</evidence>
<dbReference type="Proteomes" id="UP000318582">
    <property type="component" value="Unassembled WGS sequence"/>
</dbReference>
<dbReference type="AlphaFoldDB" id="A0A507EDI2"/>
<dbReference type="STRING" id="109895.A0A507EDI2"/>
<proteinExistence type="predicted"/>
<keyword evidence="2" id="KW-1185">Reference proteome</keyword>
<dbReference type="EMBL" id="QEAQ01000005">
    <property type="protein sequence ID" value="TPX61881.1"/>
    <property type="molecule type" value="Genomic_DNA"/>
</dbReference>
<evidence type="ECO:0000313" key="2">
    <source>
        <dbReference type="Proteomes" id="UP000318582"/>
    </source>
</evidence>